<evidence type="ECO:0000256" key="1">
    <source>
        <dbReference type="ARBA" id="ARBA00022448"/>
    </source>
</evidence>
<keyword evidence="4 6" id="KW-0288">FMN</keyword>
<evidence type="ECO:0000259" key="8">
    <source>
        <dbReference type="SMART" id="SM00900"/>
    </source>
</evidence>
<dbReference type="InterPro" id="IPR010209">
    <property type="entry name" value="Ion_transpt_RnfG/RsxG"/>
</dbReference>
<comment type="function">
    <text evidence="6">Part of a membrane-bound complex that couples electron transfer with translocation of ions across the membrane.</text>
</comment>
<feature type="domain" description="FMN-binding" evidence="8">
    <location>
        <begin position="94"/>
        <end position="181"/>
    </location>
</feature>
<dbReference type="Proteomes" id="UP000824111">
    <property type="component" value="Unassembled WGS sequence"/>
</dbReference>
<comment type="similarity">
    <text evidence="6">Belongs to the RnfG family.</text>
</comment>
<dbReference type="NCBIfam" id="TIGR01947">
    <property type="entry name" value="rnfG"/>
    <property type="match status" value="1"/>
</dbReference>
<evidence type="ECO:0000256" key="4">
    <source>
        <dbReference type="ARBA" id="ARBA00022643"/>
    </source>
</evidence>
<sequence length="189" mass="19469">MLHKSDSKEIIKVGLILFAITAIAALVLALMNSVTAPIIQANEEEKQQLAMQKVLPEATSFDAENLRTDSMDAIVTAVYKAENAGYAVMVSPNGYGGAISMAVGVDRTGTVTGVDIISQSETAGLGSNCTKDEFKNQFIGKTAGVGVSKSGAKENEIDAISSATITSKAVATGVNAAIDAAEQLEKGGN</sequence>
<keyword evidence="6" id="KW-1003">Cell membrane</keyword>
<feature type="transmembrane region" description="Helical" evidence="7">
    <location>
        <begin position="12"/>
        <end position="31"/>
    </location>
</feature>
<dbReference type="PIRSF" id="PIRSF006091">
    <property type="entry name" value="E_trnsport_RnfG"/>
    <property type="match status" value="1"/>
</dbReference>
<evidence type="ECO:0000256" key="5">
    <source>
        <dbReference type="ARBA" id="ARBA00022982"/>
    </source>
</evidence>
<comment type="caution">
    <text evidence="9">The sequence shown here is derived from an EMBL/GenBank/DDBJ whole genome shotgun (WGS) entry which is preliminary data.</text>
</comment>
<dbReference type="PANTHER" id="PTHR36118">
    <property type="entry name" value="ION-TRANSLOCATING OXIDOREDUCTASE COMPLEX SUBUNIT G"/>
    <property type="match status" value="1"/>
</dbReference>
<protein>
    <recommendedName>
        <fullName evidence="6">Ion-translocating oxidoreductase complex subunit G</fullName>
        <ecNumber evidence="6">7.-.-.-</ecNumber>
    </recommendedName>
    <alternativeName>
        <fullName evidence="6">Rnf electron transport complex subunit G</fullName>
    </alternativeName>
</protein>
<gene>
    <name evidence="6" type="primary">rnfG</name>
    <name evidence="9" type="ORF">IAB04_01545</name>
</gene>
<evidence type="ECO:0000256" key="6">
    <source>
        <dbReference type="HAMAP-Rule" id="MF_00479"/>
    </source>
</evidence>
<feature type="modified residue" description="FMN phosphoryl threonine" evidence="6">
    <location>
        <position position="164"/>
    </location>
</feature>
<evidence type="ECO:0000256" key="7">
    <source>
        <dbReference type="SAM" id="Phobius"/>
    </source>
</evidence>
<evidence type="ECO:0000313" key="9">
    <source>
        <dbReference type="EMBL" id="HIU48029.1"/>
    </source>
</evidence>
<dbReference type="GO" id="GO:0010181">
    <property type="term" value="F:FMN binding"/>
    <property type="evidence" value="ECO:0007669"/>
    <property type="project" value="InterPro"/>
</dbReference>
<keyword evidence="5 6" id="KW-0249">Electron transport</keyword>
<reference evidence="9" key="2">
    <citation type="journal article" date="2021" name="PeerJ">
        <title>Extensive microbial diversity within the chicken gut microbiome revealed by metagenomics and culture.</title>
        <authorList>
            <person name="Gilroy R."/>
            <person name="Ravi A."/>
            <person name="Getino M."/>
            <person name="Pursley I."/>
            <person name="Horton D.L."/>
            <person name="Alikhan N.F."/>
            <person name="Baker D."/>
            <person name="Gharbi K."/>
            <person name="Hall N."/>
            <person name="Watson M."/>
            <person name="Adriaenssens E.M."/>
            <person name="Foster-Nyarko E."/>
            <person name="Jarju S."/>
            <person name="Secka A."/>
            <person name="Antonio M."/>
            <person name="Oren A."/>
            <person name="Chaudhuri R.R."/>
            <person name="La Ragione R."/>
            <person name="Hildebrand F."/>
            <person name="Pallen M.J."/>
        </authorList>
    </citation>
    <scope>NUCLEOTIDE SEQUENCE</scope>
    <source>
        <strain evidence="9">ChiSjej4B22-9803</strain>
    </source>
</reference>
<reference evidence="9" key="1">
    <citation type="submission" date="2020-10" db="EMBL/GenBank/DDBJ databases">
        <authorList>
            <person name="Gilroy R."/>
        </authorList>
    </citation>
    <scope>NUCLEOTIDE SEQUENCE</scope>
    <source>
        <strain evidence="9">ChiSjej4B22-9803</strain>
    </source>
</reference>
<dbReference type="EC" id="7.-.-.-" evidence="6"/>
<dbReference type="GO" id="GO:0009055">
    <property type="term" value="F:electron transfer activity"/>
    <property type="evidence" value="ECO:0007669"/>
    <property type="project" value="InterPro"/>
</dbReference>
<dbReference type="PANTHER" id="PTHR36118:SF1">
    <property type="entry name" value="ION-TRANSLOCATING OXIDOREDUCTASE COMPLEX SUBUNIT G"/>
    <property type="match status" value="1"/>
</dbReference>
<comment type="subcellular location">
    <subcellularLocation>
        <location evidence="6">Cell membrane</location>
        <topology evidence="6">Single-pass membrane protein</topology>
    </subcellularLocation>
</comment>
<dbReference type="GO" id="GO:0022900">
    <property type="term" value="P:electron transport chain"/>
    <property type="evidence" value="ECO:0007669"/>
    <property type="project" value="UniProtKB-UniRule"/>
</dbReference>
<accession>A0A9D1LU13</accession>
<dbReference type="Pfam" id="PF04205">
    <property type="entry name" value="FMN_bind"/>
    <property type="match status" value="1"/>
</dbReference>
<organism evidence="9 10">
    <name type="scientific">Candidatus Avimonoglobus intestinipullorum</name>
    <dbReference type="NCBI Taxonomy" id="2840699"/>
    <lineage>
        <taxon>Bacteria</taxon>
        <taxon>Bacillati</taxon>
        <taxon>Bacillota</taxon>
        <taxon>Clostridia</taxon>
        <taxon>Eubacteriales</taxon>
        <taxon>Candidatus Avimonoglobus</taxon>
    </lineage>
</organism>
<dbReference type="EMBL" id="DVND01000036">
    <property type="protein sequence ID" value="HIU48029.1"/>
    <property type="molecule type" value="Genomic_DNA"/>
</dbReference>
<evidence type="ECO:0000256" key="2">
    <source>
        <dbReference type="ARBA" id="ARBA00022553"/>
    </source>
</evidence>
<comment type="subunit">
    <text evidence="6">The complex is composed of six subunits: RnfA, RnfB, RnfC, RnfD, RnfE and RnfG.</text>
</comment>
<keyword evidence="2 6" id="KW-0597">Phosphoprotein</keyword>
<comment type="cofactor">
    <cofactor evidence="6">
        <name>FMN</name>
        <dbReference type="ChEBI" id="CHEBI:58210"/>
    </cofactor>
</comment>
<evidence type="ECO:0000313" key="10">
    <source>
        <dbReference type="Proteomes" id="UP000824111"/>
    </source>
</evidence>
<keyword evidence="1 6" id="KW-0813">Transport</keyword>
<dbReference type="GO" id="GO:0005886">
    <property type="term" value="C:plasma membrane"/>
    <property type="evidence" value="ECO:0007669"/>
    <property type="project" value="UniProtKB-SubCell"/>
</dbReference>
<keyword evidence="6 7" id="KW-0812">Transmembrane</keyword>
<keyword evidence="6" id="KW-1278">Translocase</keyword>
<dbReference type="AlphaFoldDB" id="A0A9D1LU13"/>
<dbReference type="InterPro" id="IPR007329">
    <property type="entry name" value="FMN-bd"/>
</dbReference>
<name>A0A9D1LU13_9FIRM</name>
<proteinExistence type="inferred from homology"/>
<evidence type="ECO:0000256" key="3">
    <source>
        <dbReference type="ARBA" id="ARBA00022630"/>
    </source>
</evidence>
<keyword evidence="6 7" id="KW-1133">Transmembrane helix</keyword>
<keyword evidence="3 6" id="KW-0285">Flavoprotein</keyword>
<dbReference type="SMART" id="SM00900">
    <property type="entry name" value="FMN_bind"/>
    <property type="match status" value="1"/>
</dbReference>
<keyword evidence="6 7" id="KW-0472">Membrane</keyword>
<dbReference type="HAMAP" id="MF_00479">
    <property type="entry name" value="RsxG_RnfG"/>
    <property type="match status" value="1"/>
</dbReference>